<dbReference type="AlphaFoldDB" id="A0A1H7ZA76"/>
<dbReference type="OrthoDB" id="529320at2"/>
<dbReference type="PANTHER" id="PTHR37171:SF1">
    <property type="entry name" value="SERINE_THREONINE-PROTEIN KINASE YRZF-RELATED"/>
    <property type="match status" value="1"/>
</dbReference>
<protein>
    <submittedName>
        <fullName evidence="2">Protein kinase domain-containing protein</fullName>
    </submittedName>
</protein>
<keyword evidence="3" id="KW-1185">Reference proteome</keyword>
<dbReference type="GO" id="GO:0004672">
    <property type="term" value="F:protein kinase activity"/>
    <property type="evidence" value="ECO:0007669"/>
    <property type="project" value="InterPro"/>
</dbReference>
<evidence type="ECO:0000313" key="2">
    <source>
        <dbReference type="EMBL" id="SEM55121.1"/>
    </source>
</evidence>
<dbReference type="GO" id="GO:0005524">
    <property type="term" value="F:ATP binding"/>
    <property type="evidence" value="ECO:0007669"/>
    <property type="project" value="InterPro"/>
</dbReference>
<dbReference type="InterPro" id="IPR052396">
    <property type="entry name" value="Meiotic_Drive_Suppr_Kinase"/>
</dbReference>
<keyword evidence="2" id="KW-0808">Transferase</keyword>
<organism evidence="2 3">
    <name type="scientific">Mesobacillus persicus</name>
    <dbReference type="NCBI Taxonomy" id="930146"/>
    <lineage>
        <taxon>Bacteria</taxon>
        <taxon>Bacillati</taxon>
        <taxon>Bacillota</taxon>
        <taxon>Bacilli</taxon>
        <taxon>Bacillales</taxon>
        <taxon>Bacillaceae</taxon>
        <taxon>Mesobacillus</taxon>
    </lineage>
</organism>
<dbReference type="Proteomes" id="UP000198553">
    <property type="component" value="Unassembled WGS sequence"/>
</dbReference>
<reference evidence="3" key="1">
    <citation type="submission" date="2016-10" db="EMBL/GenBank/DDBJ databases">
        <authorList>
            <person name="Varghese N."/>
            <person name="Submissions S."/>
        </authorList>
    </citation>
    <scope>NUCLEOTIDE SEQUENCE [LARGE SCALE GENOMIC DNA]</scope>
    <source>
        <strain evidence="3">B48,IBRC-M 10115,DSM 25386,CECT 8001</strain>
    </source>
</reference>
<dbReference type="EMBL" id="FOBW01000003">
    <property type="protein sequence ID" value="SEM55121.1"/>
    <property type="molecule type" value="Genomic_DNA"/>
</dbReference>
<dbReference type="InterPro" id="IPR011009">
    <property type="entry name" value="Kinase-like_dom_sf"/>
</dbReference>
<feature type="domain" description="Protein kinase" evidence="1">
    <location>
        <begin position="26"/>
        <end position="204"/>
    </location>
</feature>
<dbReference type="SUPFAM" id="SSF56112">
    <property type="entry name" value="Protein kinase-like (PK-like)"/>
    <property type="match status" value="1"/>
</dbReference>
<evidence type="ECO:0000259" key="1">
    <source>
        <dbReference type="PROSITE" id="PS50011"/>
    </source>
</evidence>
<name>A0A1H7ZA76_9BACI</name>
<gene>
    <name evidence="2" type="ORF">SAMN05192533_103328</name>
</gene>
<dbReference type="PROSITE" id="PS50011">
    <property type="entry name" value="PROTEIN_KINASE_DOM"/>
    <property type="match status" value="1"/>
</dbReference>
<evidence type="ECO:0000313" key="3">
    <source>
        <dbReference type="Proteomes" id="UP000198553"/>
    </source>
</evidence>
<dbReference type="PANTHER" id="PTHR37171">
    <property type="entry name" value="SERINE/THREONINE-PROTEIN KINASE YRZF-RELATED"/>
    <property type="match status" value="1"/>
</dbReference>
<sequence length="204" mass="23658">MKSFSELAKSVSFTRKGSKVKLNDKDPALELIGTGRSAYVFKIKDTNKVLKVFFPPYEQIAQKEAEIYKMLSGNIYYPSIYDSGEHYLVIDYIAGNTLFDCLVKGIEVTANEIREIDKALSMAREKGLNPSDIHLRNIILTKDDQVKIIDVARFKQTKKCKQWADIKAAYKKFYHRRLFPKKAPELILNLIAFLYKKKMIPYFR</sequence>
<keyword evidence="2" id="KW-0418">Kinase</keyword>
<dbReference type="Gene3D" id="1.10.510.10">
    <property type="entry name" value="Transferase(Phosphotransferase) domain 1"/>
    <property type="match status" value="1"/>
</dbReference>
<dbReference type="STRING" id="930146.SAMN05192533_103328"/>
<dbReference type="InterPro" id="IPR000719">
    <property type="entry name" value="Prot_kinase_dom"/>
</dbReference>
<proteinExistence type="predicted"/>
<accession>A0A1H7ZA76</accession>
<dbReference type="RefSeq" id="WP_090742639.1">
    <property type="nucleotide sequence ID" value="NZ_FOBW01000003.1"/>
</dbReference>